<dbReference type="AlphaFoldDB" id="A0AAW1S9E0"/>
<comment type="caution">
    <text evidence="2">The sequence shown here is derived from an EMBL/GenBank/DDBJ whole genome shotgun (WGS) entry which is preliminary data.</text>
</comment>
<feature type="compositionally biased region" description="Gly residues" evidence="1">
    <location>
        <begin position="451"/>
        <end position="462"/>
    </location>
</feature>
<evidence type="ECO:0000256" key="1">
    <source>
        <dbReference type="SAM" id="MobiDB-lite"/>
    </source>
</evidence>
<name>A0AAW1S9E0_9CHLO</name>
<dbReference type="PANTHER" id="PTHR31808">
    <property type="entry name" value="EXPRESSED PROTEIN"/>
    <property type="match status" value="1"/>
</dbReference>
<dbReference type="InterPro" id="IPR008479">
    <property type="entry name" value="DUF760"/>
</dbReference>
<proteinExistence type="predicted"/>
<dbReference type="InterPro" id="IPR038925">
    <property type="entry name" value="At3g17800-like"/>
</dbReference>
<dbReference type="Pfam" id="PF05542">
    <property type="entry name" value="DUF760"/>
    <property type="match status" value="1"/>
</dbReference>
<keyword evidence="3" id="KW-1185">Reference proteome</keyword>
<feature type="compositionally biased region" description="Basic and acidic residues" evidence="1">
    <location>
        <begin position="113"/>
        <end position="127"/>
    </location>
</feature>
<organism evidence="2 3">
    <name type="scientific">Apatococcus lobatus</name>
    <dbReference type="NCBI Taxonomy" id="904363"/>
    <lineage>
        <taxon>Eukaryota</taxon>
        <taxon>Viridiplantae</taxon>
        <taxon>Chlorophyta</taxon>
        <taxon>core chlorophytes</taxon>
        <taxon>Trebouxiophyceae</taxon>
        <taxon>Chlorellales</taxon>
        <taxon>Chlorellaceae</taxon>
        <taxon>Apatococcus</taxon>
    </lineage>
</organism>
<dbReference type="EMBL" id="JALJOS010000002">
    <property type="protein sequence ID" value="KAK9842873.1"/>
    <property type="molecule type" value="Genomic_DNA"/>
</dbReference>
<feature type="compositionally biased region" description="Low complexity" evidence="1">
    <location>
        <begin position="277"/>
        <end position="286"/>
    </location>
</feature>
<evidence type="ECO:0000313" key="3">
    <source>
        <dbReference type="Proteomes" id="UP001438707"/>
    </source>
</evidence>
<dbReference type="PANTHER" id="PTHR31808:SF4">
    <property type="entry name" value="LIGASE, PUTATIVE (DUF760)-RELATED"/>
    <property type="match status" value="1"/>
</dbReference>
<feature type="region of interest" description="Disordered" evidence="1">
    <location>
        <begin position="270"/>
        <end position="321"/>
    </location>
</feature>
<feature type="region of interest" description="Disordered" evidence="1">
    <location>
        <begin position="445"/>
        <end position="474"/>
    </location>
</feature>
<gene>
    <name evidence="2" type="ORF">WJX74_003735</name>
</gene>
<sequence>MVFVSMPGGLDATAPGLESSQLSGRLHICPRRLPARPQRLQQSRGGLALSIRAQAKNEDQQLSLAAAKPKSPVGDMLAYYLKAQPHLFKDAIAEQLTRLKEQRDAEAQQSQEANKDSKKPKAADKSEMTLYRRMHDLRKSEQQATLEDLMYASVLEKFLELELQMLPRMDSVLDTPTNLKALTEGLHSKDALEHVREHVRSCLGPAAGAFSNTMLKMSKLQGAQVYAQSIMFGYFIRRVDKRFQLEKSIGSLMDQESVNRLERLFNAADQMQEGNDPDAPSASSSSGESTRTVMDLTSDAESRPAPSNPITEDGIGGRDIIPAAPKKASRLREYIEKFDQSTLLEMSRMLSQESVAIVETQTSALFGDIRKLQEQMQNAVGQDISSYEELMNRVQQLVSDGSVESLVISVGTQRRAVLEAVAFGTFLRDVEEHVGDEYSLLTPARVPPYGRGEGGGGGGGGRPVPQGPSPLAGV</sequence>
<dbReference type="Proteomes" id="UP001438707">
    <property type="component" value="Unassembled WGS sequence"/>
</dbReference>
<protein>
    <submittedName>
        <fullName evidence="2">Uncharacterized protein</fullName>
    </submittedName>
</protein>
<evidence type="ECO:0000313" key="2">
    <source>
        <dbReference type="EMBL" id="KAK9842873.1"/>
    </source>
</evidence>
<accession>A0AAW1S9E0</accession>
<reference evidence="2 3" key="1">
    <citation type="journal article" date="2024" name="Nat. Commun.">
        <title>Phylogenomics reveals the evolutionary origins of lichenization in chlorophyte algae.</title>
        <authorList>
            <person name="Puginier C."/>
            <person name="Libourel C."/>
            <person name="Otte J."/>
            <person name="Skaloud P."/>
            <person name="Haon M."/>
            <person name="Grisel S."/>
            <person name="Petersen M."/>
            <person name="Berrin J.G."/>
            <person name="Delaux P.M."/>
            <person name="Dal Grande F."/>
            <person name="Keller J."/>
        </authorList>
    </citation>
    <scope>NUCLEOTIDE SEQUENCE [LARGE SCALE GENOMIC DNA]</scope>
    <source>
        <strain evidence="2 3">SAG 2145</strain>
    </source>
</reference>
<feature type="region of interest" description="Disordered" evidence="1">
    <location>
        <begin position="101"/>
        <end position="128"/>
    </location>
</feature>